<dbReference type="EMBL" id="QFNK01000118">
    <property type="protein sequence ID" value="PZO86455.1"/>
    <property type="molecule type" value="Genomic_DNA"/>
</dbReference>
<dbReference type="Gene3D" id="2.30.38.10">
    <property type="entry name" value="Luciferase, Domain 3"/>
    <property type="match status" value="1"/>
</dbReference>
<protein>
    <submittedName>
        <fullName evidence="3">Dicarboxylate--CoA ligase PimA</fullName>
    </submittedName>
</protein>
<feature type="domain" description="AMP-binding enzyme C-terminal" evidence="2">
    <location>
        <begin position="473"/>
        <end position="548"/>
    </location>
</feature>
<name>A0A2W5BTF7_9BACT</name>
<dbReference type="SUPFAM" id="SSF56801">
    <property type="entry name" value="Acetyl-CoA synthetase-like"/>
    <property type="match status" value="1"/>
</dbReference>
<dbReference type="Gene3D" id="3.30.300.30">
    <property type="match status" value="1"/>
</dbReference>
<dbReference type="InterPro" id="IPR045851">
    <property type="entry name" value="AMP-bd_C_sf"/>
</dbReference>
<dbReference type="PROSITE" id="PS00455">
    <property type="entry name" value="AMP_BINDING"/>
    <property type="match status" value="1"/>
</dbReference>
<dbReference type="GO" id="GO:0016877">
    <property type="term" value="F:ligase activity, forming carbon-sulfur bonds"/>
    <property type="evidence" value="ECO:0007669"/>
    <property type="project" value="UniProtKB-ARBA"/>
</dbReference>
<dbReference type="PANTHER" id="PTHR43767">
    <property type="entry name" value="LONG-CHAIN-FATTY-ACID--COA LIGASE"/>
    <property type="match status" value="1"/>
</dbReference>
<dbReference type="PANTHER" id="PTHR43767:SF9">
    <property type="entry name" value="LONG-CHAIN-FATTY-ACID--COA LIGASE"/>
    <property type="match status" value="1"/>
</dbReference>
<dbReference type="InterPro" id="IPR020845">
    <property type="entry name" value="AMP-binding_CS"/>
</dbReference>
<dbReference type="InterPro" id="IPR050237">
    <property type="entry name" value="ATP-dep_AMP-bd_enzyme"/>
</dbReference>
<dbReference type="CDD" id="cd05936">
    <property type="entry name" value="FC-FACS_FadD_like"/>
    <property type="match status" value="1"/>
</dbReference>
<comment type="caution">
    <text evidence="3">The sequence shown here is derived from an EMBL/GenBank/DDBJ whole genome shotgun (WGS) entry which is preliminary data.</text>
</comment>
<evidence type="ECO:0000259" key="2">
    <source>
        <dbReference type="Pfam" id="PF13193"/>
    </source>
</evidence>
<proteinExistence type="predicted"/>
<dbReference type="InterPro" id="IPR000873">
    <property type="entry name" value="AMP-dep_synth/lig_dom"/>
</dbReference>
<reference evidence="3 4" key="1">
    <citation type="submission" date="2017-08" db="EMBL/GenBank/DDBJ databases">
        <title>Infants hospitalized years apart are colonized by the same room-sourced microbial strains.</title>
        <authorList>
            <person name="Brooks B."/>
            <person name="Olm M.R."/>
            <person name="Firek B.A."/>
            <person name="Baker R."/>
            <person name="Thomas B.C."/>
            <person name="Morowitz M.J."/>
            <person name="Banfield J.F."/>
        </authorList>
    </citation>
    <scope>NUCLEOTIDE SEQUENCE [LARGE SCALE GENOMIC DNA]</scope>
    <source>
        <strain evidence="3">S2_018_000_R2_104</strain>
    </source>
</reference>
<dbReference type="InterPro" id="IPR025110">
    <property type="entry name" value="AMP-bd_C"/>
</dbReference>
<feature type="domain" description="AMP-dependent synthetase/ligase" evidence="1">
    <location>
        <begin position="35"/>
        <end position="422"/>
    </location>
</feature>
<accession>A0A2W5BTF7</accession>
<evidence type="ECO:0000313" key="4">
    <source>
        <dbReference type="Proteomes" id="UP000249557"/>
    </source>
</evidence>
<dbReference type="Pfam" id="PF13193">
    <property type="entry name" value="AMP-binding_C"/>
    <property type="match status" value="1"/>
</dbReference>
<evidence type="ECO:0000313" key="3">
    <source>
        <dbReference type="EMBL" id="PZO86455.1"/>
    </source>
</evidence>
<dbReference type="Pfam" id="PF00501">
    <property type="entry name" value="AMP-binding"/>
    <property type="match status" value="1"/>
</dbReference>
<gene>
    <name evidence="3" type="ORF">DI626_06585</name>
</gene>
<organism evidence="3 4">
    <name type="scientific">Micavibrio aeruginosavorus</name>
    <dbReference type="NCBI Taxonomy" id="349221"/>
    <lineage>
        <taxon>Bacteria</taxon>
        <taxon>Pseudomonadati</taxon>
        <taxon>Bdellovibrionota</taxon>
        <taxon>Bdellovibrionia</taxon>
        <taxon>Bdellovibrionales</taxon>
        <taxon>Pseudobdellovibrionaceae</taxon>
        <taxon>Micavibrio</taxon>
    </lineage>
</organism>
<keyword evidence="3" id="KW-0436">Ligase</keyword>
<sequence length="561" mass="62582">MTTVFPSPELYKKSYPQGVQWDAPIPSYPVFQMLDETSRHHGSASAIDFLGYRMTWGEIHDASLRLARGLQDRGIGKGRRVGIFLPNSPYFIIAYYAIVRTGATAVNYNPLYSEKELIHQINDSATDTMITADLELLYGKMKQVIGKTTLERLIVCRFTDILPFPKNILFPLLKGKDLAKVETSNSIEWYEDVIDHNRMPEPVDIDPVSDVALLQYTGGTTGTPKGAMLTHQNIVANTLQCALWLTGVNKGEDKMLGVLPFFHVFAMTTVMNFSVLNALEIVCLPRFELEATLKLIHKKRPQYFPAVPAIYNAINNYKKLDAFNLRSLKACISGGAPLPVEVKKTFEKNTGCVVVEGYGLTESSPVVSANPLVGINKPGSIGLPFPGTIVEIINPDDKKTPVALGERGELCVRGPQVMKGYWNKQEETDNVLKGGLLYTGDVAIMDEEGYLFIVDRIKDMIITNGYNVYPRNVEEAIYQHDAVEECIVAGIPDANRGEIVKAWVKLKEGETLSVEVLKEFLSHRISPMEIPRQVEFRDKPLPKTMIGKLSRKDILAEEKAK</sequence>
<evidence type="ECO:0000259" key="1">
    <source>
        <dbReference type="Pfam" id="PF00501"/>
    </source>
</evidence>
<dbReference type="Proteomes" id="UP000249557">
    <property type="component" value="Unassembled WGS sequence"/>
</dbReference>
<dbReference type="Gene3D" id="3.40.50.980">
    <property type="match status" value="2"/>
</dbReference>
<dbReference type="AlphaFoldDB" id="A0A2W5BTF7"/>